<dbReference type="SUPFAM" id="SSF51735">
    <property type="entry name" value="NAD(P)-binding Rossmann-fold domains"/>
    <property type="match status" value="1"/>
</dbReference>
<dbReference type="AlphaFoldDB" id="A0A0D8XUQ0"/>
<dbReference type="PANTHER" id="PTHR24320:SF148">
    <property type="entry name" value="NAD(P)-BINDING ROSSMANN-FOLD SUPERFAMILY PROTEIN"/>
    <property type="match status" value="1"/>
</dbReference>
<reference evidence="3 4" key="1">
    <citation type="submission" date="2013-11" db="EMBL/GenBank/DDBJ databases">
        <title>Draft genome of the bovine lungworm Dictyocaulus viviparus.</title>
        <authorList>
            <person name="Mitreva M."/>
        </authorList>
    </citation>
    <scope>NUCLEOTIDE SEQUENCE [LARGE SCALE GENOMIC DNA]</scope>
    <source>
        <strain evidence="3 4">HannoverDv2000</strain>
    </source>
</reference>
<dbReference type="PANTHER" id="PTHR24320">
    <property type="entry name" value="RETINOL DEHYDROGENASE"/>
    <property type="match status" value="1"/>
</dbReference>
<dbReference type="GO" id="GO:0016491">
    <property type="term" value="F:oxidoreductase activity"/>
    <property type="evidence" value="ECO:0007669"/>
    <property type="project" value="UniProtKB-KW"/>
</dbReference>
<gene>
    <name evidence="3" type="ORF">DICVIV_07843</name>
</gene>
<name>A0A0D8XUQ0_DICVI</name>
<comment type="similarity">
    <text evidence="1">Belongs to the short-chain dehydrogenases/reductases (SDR) family.</text>
</comment>
<protein>
    <submittedName>
        <fullName evidence="3">Oxidoreductase, short chain dehydrogenase/reductase family protein</fullName>
    </submittedName>
</protein>
<dbReference type="STRING" id="29172.A0A0D8XUQ0"/>
<dbReference type="Gene3D" id="3.40.50.720">
    <property type="entry name" value="NAD(P)-binding Rossmann-like Domain"/>
    <property type="match status" value="1"/>
</dbReference>
<keyword evidence="2" id="KW-0560">Oxidoreductase</keyword>
<dbReference type="InterPro" id="IPR036291">
    <property type="entry name" value="NAD(P)-bd_dom_sf"/>
</dbReference>
<dbReference type="InterPro" id="IPR002347">
    <property type="entry name" value="SDR_fam"/>
</dbReference>
<reference evidence="4" key="2">
    <citation type="journal article" date="2016" name="Sci. Rep.">
        <title>Dictyocaulus viviparus genome, variome and transcriptome elucidate lungworm biology and support future intervention.</title>
        <authorList>
            <person name="McNulty S.N."/>
            <person name="Strube C."/>
            <person name="Rosa B.A."/>
            <person name="Martin J.C."/>
            <person name="Tyagi R."/>
            <person name="Choi Y.J."/>
            <person name="Wang Q."/>
            <person name="Hallsworth Pepin K."/>
            <person name="Zhang X."/>
            <person name="Ozersky P."/>
            <person name="Wilson R.K."/>
            <person name="Sternberg P.W."/>
            <person name="Gasser R.B."/>
            <person name="Mitreva M."/>
        </authorList>
    </citation>
    <scope>NUCLEOTIDE SEQUENCE [LARGE SCALE GENOMIC DNA]</scope>
    <source>
        <strain evidence="4">HannoverDv2000</strain>
    </source>
</reference>
<evidence type="ECO:0000313" key="3">
    <source>
        <dbReference type="EMBL" id="KJH46111.1"/>
    </source>
</evidence>
<proteinExistence type="inferred from homology"/>
<keyword evidence="4" id="KW-1185">Reference proteome</keyword>
<evidence type="ECO:0000313" key="4">
    <source>
        <dbReference type="Proteomes" id="UP000053766"/>
    </source>
</evidence>
<dbReference type="OrthoDB" id="191139at2759"/>
<dbReference type="EMBL" id="KN716369">
    <property type="protein sequence ID" value="KJH46111.1"/>
    <property type="molecule type" value="Genomic_DNA"/>
</dbReference>
<dbReference type="Proteomes" id="UP000053766">
    <property type="component" value="Unassembled WGS sequence"/>
</dbReference>
<evidence type="ECO:0000256" key="2">
    <source>
        <dbReference type="ARBA" id="ARBA00023002"/>
    </source>
</evidence>
<accession>A0A0D8XUQ0</accession>
<dbReference type="Pfam" id="PF00106">
    <property type="entry name" value="adh_short"/>
    <property type="match status" value="1"/>
</dbReference>
<organism evidence="3 4">
    <name type="scientific">Dictyocaulus viviparus</name>
    <name type="common">Bovine lungworm</name>
    <dbReference type="NCBI Taxonomy" id="29172"/>
    <lineage>
        <taxon>Eukaryota</taxon>
        <taxon>Metazoa</taxon>
        <taxon>Ecdysozoa</taxon>
        <taxon>Nematoda</taxon>
        <taxon>Chromadorea</taxon>
        <taxon>Rhabditida</taxon>
        <taxon>Rhabditina</taxon>
        <taxon>Rhabditomorpha</taxon>
        <taxon>Strongyloidea</taxon>
        <taxon>Metastrongylidae</taxon>
        <taxon>Dictyocaulus</taxon>
    </lineage>
</organism>
<evidence type="ECO:0000256" key="1">
    <source>
        <dbReference type="ARBA" id="ARBA00006484"/>
    </source>
</evidence>
<sequence length="407" mass="46126">MLVYIIFMTVTYVDLLKLREIAVKMLPSFRSGMALLSPPWIELLVMIQVYILAGIYAVKEIIFEVINQGIKKRLENEVLKSNAINHAGSKCVFITGGDGTIGREVIKRFLGYGYTVHATIGDRRKAFELVTSLGGSKLPLTLYDVDLLTPYEVTRFARGFVNKCGGLSIVIMCAGIMLSGPEFIDNVESHMCVNVVSQALLLHLLNPILLHDARILFLSSATAKVSHYTSPIFRKDPLSYYVGRYQAYCFSKLVLSVYIEQLSKKKSQLLATIHPGVIPGTLYRNTNKYVRYLTYIVLPYFLRKPAFGSLLIAHTAMRDDLISGSYYEDGSVKSLGEGLSEKEIFFLRTNKLSFKLFNYRLNPGPIWKIRTTQEHSYHDYEEDRLLPMLLFQKLDVIVETVLSLSEK</sequence>